<accession>A0A7C2P0G2</accession>
<organism evidence="3">
    <name type="scientific">candidate division WOR-3 bacterium</name>
    <dbReference type="NCBI Taxonomy" id="2052148"/>
    <lineage>
        <taxon>Bacteria</taxon>
        <taxon>Bacteria division WOR-3</taxon>
    </lineage>
</organism>
<evidence type="ECO:0000256" key="1">
    <source>
        <dbReference type="ARBA" id="ARBA00022679"/>
    </source>
</evidence>
<proteinExistence type="predicted"/>
<evidence type="ECO:0000313" key="3">
    <source>
        <dbReference type="EMBL" id="HEN27131.1"/>
    </source>
</evidence>
<keyword evidence="1 3" id="KW-0808">Transferase</keyword>
<gene>
    <name evidence="3" type="ORF">ENQ77_00340</name>
</gene>
<name>A0A7C2P0G2_UNCW3</name>
<dbReference type="AlphaFoldDB" id="A0A7C2P0G2"/>
<protein>
    <submittedName>
        <fullName evidence="3">Glycosyltransferase family 1 protein</fullName>
    </submittedName>
</protein>
<evidence type="ECO:0000259" key="2">
    <source>
        <dbReference type="Pfam" id="PF00534"/>
    </source>
</evidence>
<dbReference type="PANTHER" id="PTHR46401:SF2">
    <property type="entry name" value="GLYCOSYLTRANSFERASE WBBK-RELATED"/>
    <property type="match status" value="1"/>
</dbReference>
<reference evidence="3" key="1">
    <citation type="journal article" date="2020" name="mSystems">
        <title>Genome- and Community-Level Interaction Insights into Carbon Utilization and Element Cycling Functions of Hydrothermarchaeota in Hydrothermal Sediment.</title>
        <authorList>
            <person name="Zhou Z."/>
            <person name="Liu Y."/>
            <person name="Xu W."/>
            <person name="Pan J."/>
            <person name="Luo Z.H."/>
            <person name="Li M."/>
        </authorList>
    </citation>
    <scope>NUCLEOTIDE SEQUENCE [LARGE SCALE GENOMIC DNA]</scope>
    <source>
        <strain evidence="3">SpSt-34</strain>
    </source>
</reference>
<dbReference type="SUPFAM" id="SSF53756">
    <property type="entry name" value="UDP-Glycosyltransferase/glycogen phosphorylase"/>
    <property type="match status" value="1"/>
</dbReference>
<comment type="caution">
    <text evidence="3">The sequence shown here is derived from an EMBL/GenBank/DDBJ whole genome shotgun (WGS) entry which is preliminary data.</text>
</comment>
<sequence>MNKLAWVIPSFKTGVGKYTETIQGVLSQFVDLRIYITKENFNVDELAKFSTIVYHLGNSRENVMSYMAIKKYPGIIVLHDRTYHNFFAHYYFDYLKKPNLYYKALSILYGEPVTQYAKRENELGRFIWETEDCIKYPMRELIYPYATAIVVHSMNYLEIVRNEYKGVIIYLPLPFEANFLGLNRKITRKNLKLPEDKIIMYSYGFMSKNRMIEDVLRIIGEEDEIRNKIFYVIAGEMPYTYLNEIKSVVSNYKLNNIRICGFLSDKELYEYLSVADLCVNLRRYNAEGASWSVLEQMSYGKAVLVMDNGFFSELPDDVLLKIKNTKELKEKLFKIIQNPAILKEIGIKAKDYVIKNFDPRFFTEGFLFLLKNFYIHMNKKIFLNKLLREIIEITSWVPEKINNKILSETAKEIFEVFGRALENENIN</sequence>
<dbReference type="GO" id="GO:0009103">
    <property type="term" value="P:lipopolysaccharide biosynthetic process"/>
    <property type="evidence" value="ECO:0007669"/>
    <property type="project" value="TreeGrafter"/>
</dbReference>
<dbReference type="InterPro" id="IPR001296">
    <property type="entry name" value="Glyco_trans_1"/>
</dbReference>
<dbReference type="Gene3D" id="3.40.50.2000">
    <property type="entry name" value="Glycogen Phosphorylase B"/>
    <property type="match status" value="1"/>
</dbReference>
<dbReference type="GO" id="GO:0016757">
    <property type="term" value="F:glycosyltransferase activity"/>
    <property type="evidence" value="ECO:0007669"/>
    <property type="project" value="InterPro"/>
</dbReference>
<dbReference type="Pfam" id="PF00534">
    <property type="entry name" value="Glycos_transf_1"/>
    <property type="match status" value="1"/>
</dbReference>
<dbReference type="EMBL" id="DSOL01000006">
    <property type="protein sequence ID" value="HEN27131.1"/>
    <property type="molecule type" value="Genomic_DNA"/>
</dbReference>
<dbReference type="PANTHER" id="PTHR46401">
    <property type="entry name" value="GLYCOSYLTRANSFERASE WBBK-RELATED"/>
    <property type="match status" value="1"/>
</dbReference>
<feature type="domain" description="Glycosyl transferase family 1" evidence="2">
    <location>
        <begin position="184"/>
        <end position="350"/>
    </location>
</feature>